<dbReference type="GeneID" id="64698499"/>
<reference evidence="1" key="1">
    <citation type="journal article" date="2020" name="New Phytol.">
        <title>Comparative genomics reveals dynamic genome evolution in host specialist ectomycorrhizal fungi.</title>
        <authorList>
            <person name="Lofgren L.A."/>
            <person name="Nguyen N.H."/>
            <person name="Vilgalys R."/>
            <person name="Ruytinx J."/>
            <person name="Liao H.L."/>
            <person name="Branco S."/>
            <person name="Kuo A."/>
            <person name="LaButti K."/>
            <person name="Lipzen A."/>
            <person name="Andreopoulos W."/>
            <person name="Pangilinan J."/>
            <person name="Riley R."/>
            <person name="Hundley H."/>
            <person name="Na H."/>
            <person name="Barry K."/>
            <person name="Grigoriev I.V."/>
            <person name="Stajich J.E."/>
            <person name="Kennedy P.G."/>
        </authorList>
    </citation>
    <scope>NUCLEOTIDE SEQUENCE</scope>
    <source>
        <strain evidence="1">FC423</strain>
    </source>
</reference>
<sequence>MIVMWTSLKLFSITSTVVLLALILRTSESIHARVSSPILTRNSSTALSLKRDVPDVLLPSMTSVSLVESVRPRPTIGVVPHSFLDVRETRVTGGGVDGVDCGSVSQTLTGRFVQCFSPPQLQVSWRNGAQCRHSTRRALLGISTFT</sequence>
<dbReference type="AlphaFoldDB" id="A0A9P7FE80"/>
<dbReference type="RefSeq" id="XP_041296476.1">
    <property type="nucleotide sequence ID" value="XM_041436240.1"/>
</dbReference>
<dbReference type="EMBL" id="JABBWM010000010">
    <property type="protein sequence ID" value="KAG2114363.1"/>
    <property type="molecule type" value="Genomic_DNA"/>
</dbReference>
<gene>
    <name evidence="1" type="ORF">F5147DRAFT_679245</name>
</gene>
<name>A0A9P7FE80_9AGAM</name>
<evidence type="ECO:0000313" key="2">
    <source>
        <dbReference type="Proteomes" id="UP000823399"/>
    </source>
</evidence>
<evidence type="ECO:0000313" key="1">
    <source>
        <dbReference type="EMBL" id="KAG2114363.1"/>
    </source>
</evidence>
<protein>
    <submittedName>
        <fullName evidence="1">Uncharacterized protein</fullName>
    </submittedName>
</protein>
<organism evidence="1 2">
    <name type="scientific">Suillus discolor</name>
    <dbReference type="NCBI Taxonomy" id="1912936"/>
    <lineage>
        <taxon>Eukaryota</taxon>
        <taxon>Fungi</taxon>
        <taxon>Dikarya</taxon>
        <taxon>Basidiomycota</taxon>
        <taxon>Agaricomycotina</taxon>
        <taxon>Agaricomycetes</taxon>
        <taxon>Agaricomycetidae</taxon>
        <taxon>Boletales</taxon>
        <taxon>Suillineae</taxon>
        <taxon>Suillaceae</taxon>
        <taxon>Suillus</taxon>
    </lineage>
</organism>
<accession>A0A9P7FE80</accession>
<proteinExistence type="predicted"/>
<comment type="caution">
    <text evidence="1">The sequence shown here is derived from an EMBL/GenBank/DDBJ whole genome shotgun (WGS) entry which is preliminary data.</text>
</comment>
<keyword evidence="2" id="KW-1185">Reference proteome</keyword>
<dbReference type="Proteomes" id="UP000823399">
    <property type="component" value="Unassembled WGS sequence"/>
</dbReference>